<protein>
    <submittedName>
        <fullName evidence="1">Uncharacterized protein</fullName>
    </submittedName>
</protein>
<evidence type="ECO:0000313" key="1">
    <source>
        <dbReference type="EMBL" id="KYO40151.1"/>
    </source>
</evidence>
<sequence length="94" mass="10071">MVHTYVINDRGGSPAPFLLGLVAKTVSTLKPLQRGRQGSLGVAGGSNEGNIATTQKNLTTATCLHHCHCMSRLASKKLAPPPSTNPQELFQYHF</sequence>
<organism evidence="1 2">
    <name type="scientific">Alligator mississippiensis</name>
    <name type="common">American alligator</name>
    <dbReference type="NCBI Taxonomy" id="8496"/>
    <lineage>
        <taxon>Eukaryota</taxon>
        <taxon>Metazoa</taxon>
        <taxon>Chordata</taxon>
        <taxon>Craniata</taxon>
        <taxon>Vertebrata</taxon>
        <taxon>Euteleostomi</taxon>
        <taxon>Archelosauria</taxon>
        <taxon>Archosauria</taxon>
        <taxon>Crocodylia</taxon>
        <taxon>Alligatoridae</taxon>
        <taxon>Alligatorinae</taxon>
        <taxon>Alligator</taxon>
    </lineage>
</organism>
<accession>A0A151NTD5</accession>
<reference evidence="1 2" key="1">
    <citation type="journal article" date="2012" name="Genome Biol.">
        <title>Sequencing three crocodilian genomes to illuminate the evolution of archosaurs and amniotes.</title>
        <authorList>
            <person name="St John J.A."/>
            <person name="Braun E.L."/>
            <person name="Isberg S.R."/>
            <person name="Miles L.G."/>
            <person name="Chong A.Y."/>
            <person name="Gongora J."/>
            <person name="Dalzell P."/>
            <person name="Moran C."/>
            <person name="Bed'hom B."/>
            <person name="Abzhanov A."/>
            <person name="Burgess S.C."/>
            <person name="Cooksey A.M."/>
            <person name="Castoe T.A."/>
            <person name="Crawford N.G."/>
            <person name="Densmore L.D."/>
            <person name="Drew J.C."/>
            <person name="Edwards S.V."/>
            <person name="Faircloth B.C."/>
            <person name="Fujita M.K."/>
            <person name="Greenwold M.J."/>
            <person name="Hoffmann F.G."/>
            <person name="Howard J.M."/>
            <person name="Iguchi T."/>
            <person name="Janes D.E."/>
            <person name="Khan S.Y."/>
            <person name="Kohno S."/>
            <person name="de Koning A.J."/>
            <person name="Lance S.L."/>
            <person name="McCarthy F.M."/>
            <person name="McCormack J.E."/>
            <person name="Merchant M.E."/>
            <person name="Peterson D.G."/>
            <person name="Pollock D.D."/>
            <person name="Pourmand N."/>
            <person name="Raney B.J."/>
            <person name="Roessler K.A."/>
            <person name="Sanford J.R."/>
            <person name="Sawyer R.H."/>
            <person name="Schmidt C.J."/>
            <person name="Triplett E.W."/>
            <person name="Tuberville T.D."/>
            <person name="Venegas-Anaya M."/>
            <person name="Howard J.T."/>
            <person name="Jarvis E.D."/>
            <person name="Guillette L.J.Jr."/>
            <person name="Glenn T.C."/>
            <person name="Green R.E."/>
            <person name="Ray D.A."/>
        </authorList>
    </citation>
    <scope>NUCLEOTIDE SEQUENCE [LARGE SCALE GENOMIC DNA]</scope>
    <source>
        <strain evidence="1">KSC_2009_1</strain>
    </source>
</reference>
<evidence type="ECO:0000313" key="2">
    <source>
        <dbReference type="Proteomes" id="UP000050525"/>
    </source>
</evidence>
<gene>
    <name evidence="1" type="ORF">Y1Q_0022084</name>
</gene>
<dbReference type="EMBL" id="AKHW03002075">
    <property type="protein sequence ID" value="KYO40151.1"/>
    <property type="molecule type" value="Genomic_DNA"/>
</dbReference>
<comment type="caution">
    <text evidence="1">The sequence shown here is derived from an EMBL/GenBank/DDBJ whole genome shotgun (WGS) entry which is preliminary data.</text>
</comment>
<name>A0A151NTD5_ALLMI</name>
<dbReference type="Proteomes" id="UP000050525">
    <property type="component" value="Unassembled WGS sequence"/>
</dbReference>
<keyword evidence="2" id="KW-1185">Reference proteome</keyword>
<dbReference type="AlphaFoldDB" id="A0A151NTD5"/>
<proteinExistence type="predicted"/>